<gene>
    <name evidence="3" type="ORF">WNY58_10545</name>
</gene>
<evidence type="ECO:0000259" key="2">
    <source>
        <dbReference type="Pfam" id="PF18602"/>
    </source>
</evidence>
<protein>
    <submittedName>
        <fullName evidence="3">Rap1a/Tai family immunity protein</fullName>
    </submittedName>
</protein>
<keyword evidence="4" id="KW-1185">Reference proteome</keyword>
<comment type="caution">
    <text evidence="3">The sequence shown here is derived from an EMBL/GenBank/DDBJ whole genome shotgun (WGS) entry which is preliminary data.</text>
</comment>
<dbReference type="Pfam" id="PF18602">
    <property type="entry name" value="Rap1a"/>
    <property type="match status" value="1"/>
</dbReference>
<sequence length="160" mass="17670">MNTKNNKRLFSRVKVKFCLAIAISITSFSASAALLQMHEDELLNSCHLLHKDHASAEALACVTYISGFLDGALLTDKENANELKQAEKSGFMERALRTRLGDRGSDDSYLHFCVPSAKARADVIEQLAPYLSDRDDDATALKKSIYNGLKAEFPCPKTSK</sequence>
<name>A0ABU9TSY1_9GAMM</name>
<keyword evidence="1" id="KW-0732">Signal</keyword>
<accession>A0ABU9TSY1</accession>
<organism evidence="3 4">
    <name type="scientific">Neptuniibacter pectenicola</name>
    <dbReference type="NCBI Taxonomy" id="1806669"/>
    <lineage>
        <taxon>Bacteria</taxon>
        <taxon>Pseudomonadati</taxon>
        <taxon>Pseudomonadota</taxon>
        <taxon>Gammaproteobacteria</taxon>
        <taxon>Oceanospirillales</taxon>
        <taxon>Oceanospirillaceae</taxon>
        <taxon>Neptuniibacter</taxon>
    </lineage>
</organism>
<dbReference type="EMBL" id="JBBMRA010000009">
    <property type="protein sequence ID" value="MEM5536829.1"/>
    <property type="molecule type" value="Genomic_DNA"/>
</dbReference>
<feature type="chain" id="PRO_5046002802" evidence="1">
    <location>
        <begin position="33"/>
        <end position="160"/>
    </location>
</feature>
<evidence type="ECO:0000313" key="4">
    <source>
        <dbReference type="Proteomes" id="UP001449225"/>
    </source>
</evidence>
<feature type="domain" description="Rap1a immunity protein" evidence="2">
    <location>
        <begin position="40"/>
        <end position="155"/>
    </location>
</feature>
<dbReference type="Proteomes" id="UP001449225">
    <property type="component" value="Unassembled WGS sequence"/>
</dbReference>
<evidence type="ECO:0000256" key="1">
    <source>
        <dbReference type="SAM" id="SignalP"/>
    </source>
</evidence>
<dbReference type="RefSeq" id="WP_342854495.1">
    <property type="nucleotide sequence ID" value="NZ_JBBMRA010000009.1"/>
</dbReference>
<reference evidence="3 4" key="1">
    <citation type="submission" date="2024-03" db="EMBL/GenBank/DDBJ databases">
        <title>Community enrichment and isolation of bacterial strains for fucoidan degradation.</title>
        <authorList>
            <person name="Sichert A."/>
        </authorList>
    </citation>
    <scope>NUCLEOTIDE SEQUENCE [LARGE SCALE GENOMIC DNA]</scope>
    <source>
        <strain evidence="3 4">AS76</strain>
    </source>
</reference>
<feature type="signal peptide" evidence="1">
    <location>
        <begin position="1"/>
        <end position="32"/>
    </location>
</feature>
<proteinExistence type="predicted"/>
<evidence type="ECO:0000313" key="3">
    <source>
        <dbReference type="EMBL" id="MEM5536829.1"/>
    </source>
</evidence>
<dbReference type="InterPro" id="IPR041238">
    <property type="entry name" value="Rap1a"/>
</dbReference>